<evidence type="ECO:0008006" key="4">
    <source>
        <dbReference type="Google" id="ProtNLM"/>
    </source>
</evidence>
<dbReference type="Pfam" id="PF11207">
    <property type="entry name" value="DUF2989"/>
    <property type="match status" value="1"/>
</dbReference>
<feature type="signal peptide" evidence="1">
    <location>
        <begin position="1"/>
        <end position="22"/>
    </location>
</feature>
<protein>
    <recommendedName>
        <fullName evidence="4">DUF2989 domain-containing protein</fullName>
    </recommendedName>
</protein>
<keyword evidence="3" id="KW-1185">Reference proteome</keyword>
<dbReference type="RefSeq" id="WP_239473302.1">
    <property type="nucleotide sequence ID" value="NZ_OXJV01000017.1"/>
</dbReference>
<name>A0ABQ4PHX2_9GAMM</name>
<proteinExistence type="predicted"/>
<dbReference type="Proteomes" id="UP000761574">
    <property type="component" value="Unassembled WGS sequence"/>
</dbReference>
<feature type="chain" id="PRO_5046889155" description="DUF2989 domain-containing protein" evidence="1">
    <location>
        <begin position="23"/>
        <end position="280"/>
    </location>
</feature>
<reference evidence="2 3" key="1">
    <citation type="submission" date="2021-05" db="EMBL/GenBank/DDBJ databases">
        <title>Molecular characterization for Shewanella algae harboring chromosomal blaOXA-55-like strains isolated from clinical and environment sample.</title>
        <authorList>
            <person name="Ohama Y."/>
            <person name="Aoki K."/>
            <person name="Harada S."/>
            <person name="Moriya K."/>
            <person name="Ishii Y."/>
            <person name="Tateda K."/>
        </authorList>
    </citation>
    <scope>NUCLEOTIDE SEQUENCE [LARGE SCALE GENOMIC DNA]</scope>
    <source>
        <strain evidence="2 3">LMG 23746</strain>
    </source>
</reference>
<keyword evidence="1" id="KW-0732">Signal</keyword>
<dbReference type="EMBL" id="BPFB01000020">
    <property type="protein sequence ID" value="GIU47138.1"/>
    <property type="molecule type" value="Genomic_DNA"/>
</dbReference>
<evidence type="ECO:0000313" key="3">
    <source>
        <dbReference type="Proteomes" id="UP000761574"/>
    </source>
</evidence>
<dbReference type="InterPro" id="IPR021372">
    <property type="entry name" value="DUF2989"/>
</dbReference>
<organism evidence="2 3">
    <name type="scientific">Shewanella algidipiscicola</name>
    <dbReference type="NCBI Taxonomy" id="614070"/>
    <lineage>
        <taxon>Bacteria</taxon>
        <taxon>Pseudomonadati</taxon>
        <taxon>Pseudomonadota</taxon>
        <taxon>Gammaproteobacteria</taxon>
        <taxon>Alteromonadales</taxon>
        <taxon>Shewanellaceae</taxon>
        <taxon>Shewanella</taxon>
    </lineage>
</organism>
<sequence length="280" mass="31603">MRIKFVIITPLLSVLSVFTLFGCDNGVNTTTICKNNPELCDDLHRDSWCKYEKADLIKQRYVLKNSPSPSGEQVYQQLINLENYNKCIELAAGVQHILHPERTNDRAKAFGVSAQNLSQLQATTKNNPDIYLSFYHWTRLSDVQAQARVIQAERAGKISDPLILAQLAAYYQKSDNQKAMTLYFNLLETTSPEQFNPDWLLGLASLYQQQGDLEKTYLFSKANVLMTDNTASAQKMSALVNGNKQLEAVLTEQAQTLVVHLNRGDYASSDIRQQLHPNAQ</sequence>
<dbReference type="PROSITE" id="PS51257">
    <property type="entry name" value="PROKAR_LIPOPROTEIN"/>
    <property type="match status" value="1"/>
</dbReference>
<comment type="caution">
    <text evidence="2">The sequence shown here is derived from an EMBL/GenBank/DDBJ whole genome shotgun (WGS) entry which is preliminary data.</text>
</comment>
<evidence type="ECO:0000256" key="1">
    <source>
        <dbReference type="SAM" id="SignalP"/>
    </source>
</evidence>
<accession>A0ABQ4PHX2</accession>
<gene>
    <name evidence="2" type="ORF">TUM4630_20020</name>
</gene>
<evidence type="ECO:0000313" key="2">
    <source>
        <dbReference type="EMBL" id="GIU47138.1"/>
    </source>
</evidence>